<dbReference type="PROSITE" id="PS50887">
    <property type="entry name" value="GGDEF"/>
    <property type="match status" value="1"/>
</dbReference>
<evidence type="ECO:0000259" key="3">
    <source>
        <dbReference type="PROSITE" id="PS50887"/>
    </source>
</evidence>
<feature type="transmembrane region" description="Helical" evidence="1">
    <location>
        <begin position="106"/>
        <end position="125"/>
    </location>
</feature>
<dbReference type="PANTHER" id="PTHR44757">
    <property type="entry name" value="DIGUANYLATE CYCLASE DGCP"/>
    <property type="match status" value="1"/>
</dbReference>
<feature type="domain" description="MHYT" evidence="4">
    <location>
        <begin position="7"/>
        <end position="199"/>
    </location>
</feature>
<dbReference type="InterPro" id="IPR000160">
    <property type="entry name" value="GGDEF_dom"/>
</dbReference>
<dbReference type="CDD" id="cd01949">
    <property type="entry name" value="GGDEF"/>
    <property type="match status" value="1"/>
</dbReference>
<comment type="caution">
    <text evidence="5">The sequence shown here is derived from an EMBL/GenBank/DDBJ whole genome shotgun (WGS) entry which is preliminary data.</text>
</comment>
<dbReference type="SMART" id="SM00267">
    <property type="entry name" value="GGDEF"/>
    <property type="match status" value="1"/>
</dbReference>
<dbReference type="InterPro" id="IPR029787">
    <property type="entry name" value="Nucleotide_cyclase"/>
</dbReference>
<feature type="domain" description="EAL" evidence="2">
    <location>
        <begin position="411"/>
        <end position="663"/>
    </location>
</feature>
<accession>A0ABU7VRQ4</accession>
<dbReference type="Pfam" id="PF03707">
    <property type="entry name" value="MHYT"/>
    <property type="match status" value="3"/>
</dbReference>
<evidence type="ECO:0000259" key="4">
    <source>
        <dbReference type="PROSITE" id="PS50924"/>
    </source>
</evidence>
<dbReference type="Pfam" id="PF00990">
    <property type="entry name" value="GGDEF"/>
    <property type="match status" value="1"/>
</dbReference>
<dbReference type="InterPro" id="IPR052155">
    <property type="entry name" value="Biofilm_reg_signaling"/>
</dbReference>
<dbReference type="PROSITE" id="PS50924">
    <property type="entry name" value="MHYT"/>
    <property type="match status" value="1"/>
</dbReference>
<feature type="transmembrane region" description="Helical" evidence="1">
    <location>
        <begin position="78"/>
        <end position="99"/>
    </location>
</feature>
<dbReference type="PANTHER" id="PTHR44757:SF2">
    <property type="entry name" value="BIOFILM ARCHITECTURE MAINTENANCE PROTEIN MBAA"/>
    <property type="match status" value="1"/>
</dbReference>
<reference evidence="5 6" key="1">
    <citation type="submission" date="2024-02" db="EMBL/GenBank/DDBJ databases">
        <title>A nitrogen-fixing paenibacillus bacterium.</title>
        <authorList>
            <person name="Zhang W.L."/>
            <person name="Chen S.F."/>
        </authorList>
    </citation>
    <scope>NUCLEOTIDE SEQUENCE [LARGE SCALE GENOMIC DNA]</scope>
    <source>
        <strain evidence="5 6">M1</strain>
    </source>
</reference>
<evidence type="ECO:0000313" key="6">
    <source>
        <dbReference type="Proteomes" id="UP001306950"/>
    </source>
</evidence>
<dbReference type="PROSITE" id="PS50883">
    <property type="entry name" value="EAL"/>
    <property type="match status" value="1"/>
</dbReference>
<feature type="transmembrane region" description="Helical" evidence="1">
    <location>
        <begin position="140"/>
        <end position="161"/>
    </location>
</feature>
<dbReference type="EMBL" id="JAZHPZ010000004">
    <property type="protein sequence ID" value="MEF2966456.1"/>
    <property type="molecule type" value="Genomic_DNA"/>
</dbReference>
<sequence>MHLTGSFNYYIVALSIWISIMASYSALSITARISRGSGIIRLFWIFVGSFVMGTGIWATHFVGMMAFHLQIQVRYDLWLTLLSMIVSVISSFIAFYITLPAKIGKFKLAVGGFTMGIGIVAMHYLGMEALIVPAEVKYDIKYVLLSVFIALAAAFTALLLFLKFRNQHSTSWLKWLSAGFMGLAVCGMHYTGMKAVQFTRENIPLSSRHGIDLYLLLGVTLLIFVIFLVSWCAILFDRYVLEKMAYRDTVSGLPNRNEMNRFFDTVGGQDSIGVLYLDLDKFKAINDTLGHQVGDMLIEQVAKRLSEFAQSGREVFRIGGDEFLLISAPCDYEQAKILAEDILNSLKKVYSIQGNELYITASIGISIGSGQAKDRTALLKSADTAMYRAKGAGKNRYCFYSEEMGHLEVRKMELEKDLRLALDNDQFYLVYQPKWNARENLLAGWEALIRWKHPRLGMVSPGEFIPIAEETGMIVPMTRWTLLQACRQCKIWQDRGMHKPISVNLSVRLFQTGRLRAMIRHALEETGLHPRMLELEITESMVLHDIQDIIGQIESLREMGVRISMDDFGTGYSSIGLLDRIPLDALKLDRLFINNLETPTKRAVISAIILMAENLELEVIAEGVESREHVEFLMQLGCHVMQGYYYGRPMNTDEIEMWMRTVTP</sequence>
<dbReference type="InterPro" id="IPR001633">
    <property type="entry name" value="EAL_dom"/>
</dbReference>
<keyword evidence="1" id="KW-0812">Transmembrane</keyword>
<dbReference type="InterPro" id="IPR005330">
    <property type="entry name" value="MHYT_dom"/>
</dbReference>
<keyword evidence="1" id="KW-0472">Membrane</keyword>
<feature type="transmembrane region" description="Helical" evidence="1">
    <location>
        <begin position="6"/>
        <end position="27"/>
    </location>
</feature>
<feature type="transmembrane region" description="Helical" evidence="1">
    <location>
        <begin position="173"/>
        <end position="193"/>
    </location>
</feature>
<gene>
    <name evidence="5" type="ORF">V3851_11500</name>
</gene>
<dbReference type="Gene3D" id="3.20.20.450">
    <property type="entry name" value="EAL domain"/>
    <property type="match status" value="1"/>
</dbReference>
<evidence type="ECO:0000259" key="2">
    <source>
        <dbReference type="PROSITE" id="PS50883"/>
    </source>
</evidence>
<dbReference type="NCBIfam" id="TIGR00254">
    <property type="entry name" value="GGDEF"/>
    <property type="match status" value="1"/>
</dbReference>
<evidence type="ECO:0000313" key="5">
    <source>
        <dbReference type="EMBL" id="MEF2966456.1"/>
    </source>
</evidence>
<protein>
    <submittedName>
        <fullName evidence="5">EAL domain-containing protein</fullName>
    </submittedName>
</protein>
<feature type="transmembrane region" description="Helical" evidence="1">
    <location>
        <begin position="213"/>
        <end position="236"/>
    </location>
</feature>
<dbReference type="SUPFAM" id="SSF55073">
    <property type="entry name" value="Nucleotide cyclase"/>
    <property type="match status" value="1"/>
</dbReference>
<feature type="domain" description="GGDEF" evidence="3">
    <location>
        <begin position="270"/>
        <end position="402"/>
    </location>
</feature>
<dbReference type="SMART" id="SM00052">
    <property type="entry name" value="EAL"/>
    <property type="match status" value="1"/>
</dbReference>
<dbReference type="CDD" id="cd01948">
    <property type="entry name" value="EAL"/>
    <property type="match status" value="1"/>
</dbReference>
<dbReference type="Gene3D" id="3.30.70.270">
    <property type="match status" value="1"/>
</dbReference>
<dbReference type="InterPro" id="IPR043128">
    <property type="entry name" value="Rev_trsase/Diguanyl_cyclase"/>
</dbReference>
<name>A0ABU7VRQ4_9BACL</name>
<keyword evidence="6" id="KW-1185">Reference proteome</keyword>
<dbReference type="RefSeq" id="WP_331846669.1">
    <property type="nucleotide sequence ID" value="NZ_JAZHPZ010000004.1"/>
</dbReference>
<proteinExistence type="predicted"/>
<dbReference type="SUPFAM" id="SSF141868">
    <property type="entry name" value="EAL domain-like"/>
    <property type="match status" value="1"/>
</dbReference>
<dbReference type="Pfam" id="PF00563">
    <property type="entry name" value="EAL"/>
    <property type="match status" value="1"/>
</dbReference>
<keyword evidence="1" id="KW-1133">Transmembrane helix</keyword>
<dbReference type="Proteomes" id="UP001306950">
    <property type="component" value="Unassembled WGS sequence"/>
</dbReference>
<evidence type="ECO:0000256" key="1">
    <source>
        <dbReference type="PROSITE-ProRule" id="PRU00244"/>
    </source>
</evidence>
<dbReference type="InterPro" id="IPR035919">
    <property type="entry name" value="EAL_sf"/>
</dbReference>
<organism evidence="5 6">
    <name type="scientific">Paenibacillus haidiansis</name>
    <dbReference type="NCBI Taxonomy" id="1574488"/>
    <lineage>
        <taxon>Bacteria</taxon>
        <taxon>Bacillati</taxon>
        <taxon>Bacillota</taxon>
        <taxon>Bacilli</taxon>
        <taxon>Bacillales</taxon>
        <taxon>Paenibacillaceae</taxon>
        <taxon>Paenibacillus</taxon>
    </lineage>
</organism>
<feature type="transmembrane region" description="Helical" evidence="1">
    <location>
        <begin position="39"/>
        <end position="58"/>
    </location>
</feature>